<feature type="region of interest" description="Disordered" evidence="4">
    <location>
        <begin position="113"/>
        <end position="146"/>
    </location>
</feature>
<evidence type="ECO:0000313" key="6">
    <source>
        <dbReference type="Proteomes" id="UP000612893"/>
    </source>
</evidence>
<organism evidence="5 6">
    <name type="scientific">Candidatus Nephthysia bennettiae</name>
    <dbReference type="NCBI Taxonomy" id="3127016"/>
    <lineage>
        <taxon>Bacteria</taxon>
        <taxon>Bacillati</taxon>
        <taxon>Candidatus Dormiibacterota</taxon>
        <taxon>Candidatus Dormibacteria</taxon>
        <taxon>Candidatus Dormibacterales</taxon>
        <taxon>Candidatus Dormibacteraceae</taxon>
        <taxon>Candidatus Nephthysia</taxon>
    </lineage>
</organism>
<dbReference type="RefSeq" id="WP_338200011.1">
    <property type="nucleotide sequence ID" value="NZ_JAEKNR010000071.1"/>
</dbReference>
<dbReference type="InterPro" id="IPR011344">
    <property type="entry name" value="ssDNA-bd"/>
</dbReference>
<dbReference type="SUPFAM" id="SSF50249">
    <property type="entry name" value="Nucleic acid-binding proteins"/>
    <property type="match status" value="1"/>
</dbReference>
<dbReference type="PANTHER" id="PTHR10302:SF27">
    <property type="entry name" value="SINGLE-STRANDED DNA-BINDING PROTEIN"/>
    <property type="match status" value="1"/>
</dbReference>
<comment type="caution">
    <text evidence="5">The sequence shown here is derived from an EMBL/GenBank/DDBJ whole genome shotgun (WGS) entry which is preliminary data.</text>
</comment>
<dbReference type="PANTHER" id="PTHR10302">
    <property type="entry name" value="SINGLE-STRANDED DNA-BINDING PROTEIN"/>
    <property type="match status" value="1"/>
</dbReference>
<keyword evidence="6" id="KW-1185">Reference proteome</keyword>
<comment type="caution">
    <text evidence="2">Lacks conserved residue(s) required for the propagation of feature annotation.</text>
</comment>
<evidence type="ECO:0000313" key="5">
    <source>
        <dbReference type="EMBL" id="MBJ7597629.1"/>
    </source>
</evidence>
<gene>
    <name evidence="5" type="ORF">JF922_06030</name>
</gene>
<dbReference type="Pfam" id="PF00436">
    <property type="entry name" value="SSB"/>
    <property type="match status" value="1"/>
</dbReference>
<evidence type="ECO:0000256" key="2">
    <source>
        <dbReference type="HAMAP-Rule" id="MF_00984"/>
    </source>
</evidence>
<dbReference type="PIRSF" id="PIRSF002070">
    <property type="entry name" value="SSB"/>
    <property type="match status" value="1"/>
</dbReference>
<dbReference type="PROSITE" id="PS50935">
    <property type="entry name" value="SSB"/>
    <property type="match status" value="1"/>
</dbReference>
<dbReference type="GO" id="GO:0006260">
    <property type="term" value="P:DNA replication"/>
    <property type="evidence" value="ECO:0007669"/>
    <property type="project" value="InterPro"/>
</dbReference>
<dbReference type="GO" id="GO:0003697">
    <property type="term" value="F:single-stranded DNA binding"/>
    <property type="evidence" value="ECO:0007669"/>
    <property type="project" value="UniProtKB-UniRule"/>
</dbReference>
<name>A0A934K2D5_9BACT</name>
<dbReference type="NCBIfam" id="TIGR00621">
    <property type="entry name" value="ssb"/>
    <property type="match status" value="1"/>
</dbReference>
<dbReference type="HAMAP" id="MF_00984">
    <property type="entry name" value="SSB"/>
    <property type="match status" value="1"/>
</dbReference>
<dbReference type="CDD" id="cd04496">
    <property type="entry name" value="SSB_OBF"/>
    <property type="match status" value="1"/>
</dbReference>
<evidence type="ECO:0000256" key="3">
    <source>
        <dbReference type="PIRNR" id="PIRNR002070"/>
    </source>
</evidence>
<dbReference type="GO" id="GO:0009295">
    <property type="term" value="C:nucleoid"/>
    <property type="evidence" value="ECO:0007669"/>
    <property type="project" value="TreeGrafter"/>
</dbReference>
<dbReference type="Proteomes" id="UP000612893">
    <property type="component" value="Unassembled WGS sequence"/>
</dbReference>
<evidence type="ECO:0000256" key="4">
    <source>
        <dbReference type="SAM" id="MobiDB-lite"/>
    </source>
</evidence>
<proteinExistence type="inferred from homology"/>
<dbReference type="InterPro" id="IPR012340">
    <property type="entry name" value="NA-bd_OB-fold"/>
</dbReference>
<dbReference type="AlphaFoldDB" id="A0A934K2D5"/>
<protein>
    <recommendedName>
        <fullName evidence="2 3">Single-stranded DNA-binding protein</fullName>
        <shortName evidence="2">SSB</shortName>
    </recommendedName>
</protein>
<reference evidence="5" key="1">
    <citation type="submission" date="2020-10" db="EMBL/GenBank/DDBJ databases">
        <title>Ca. Dormibacterota MAGs.</title>
        <authorList>
            <person name="Montgomery K."/>
        </authorList>
    </citation>
    <scope>NUCLEOTIDE SEQUENCE [LARGE SCALE GENOMIC DNA]</scope>
    <source>
        <strain evidence="5">SC8812_S17_10</strain>
    </source>
</reference>
<comment type="subunit">
    <text evidence="2">Homotetramer.</text>
</comment>
<dbReference type="EMBL" id="JAEKNR010000071">
    <property type="protein sequence ID" value="MBJ7597629.1"/>
    <property type="molecule type" value="Genomic_DNA"/>
</dbReference>
<evidence type="ECO:0000256" key="1">
    <source>
        <dbReference type="ARBA" id="ARBA00023125"/>
    </source>
</evidence>
<feature type="compositionally biased region" description="Basic and acidic residues" evidence="4">
    <location>
        <begin position="122"/>
        <end position="139"/>
    </location>
</feature>
<dbReference type="Gene3D" id="2.40.50.140">
    <property type="entry name" value="Nucleic acid-binding proteins"/>
    <property type="match status" value="1"/>
</dbReference>
<keyword evidence="1 2" id="KW-0238">DNA-binding</keyword>
<sequence>MSLNKVMLIGRLTRDPEMRYTPSGQPVTSFSVATNRYTSSPEGEKREFTDYHNCVAWNIGKRNLAELLGQNLRKGSLIYVEGRLQTRSWEGQDGQKRRATEVIVNDFEFLESRGAASQAPSSHDEVPPPSDDHHGVRDVDPDEIPF</sequence>
<accession>A0A934K2D5</accession>
<dbReference type="InterPro" id="IPR000424">
    <property type="entry name" value="Primosome_PriB/ssb"/>
</dbReference>